<feature type="compositionally biased region" description="Polar residues" evidence="2">
    <location>
        <begin position="857"/>
        <end position="870"/>
    </location>
</feature>
<keyword evidence="4" id="KW-1185">Reference proteome</keyword>
<dbReference type="PANTHER" id="PTHR45615">
    <property type="entry name" value="MYOSIN HEAVY CHAIN, NON-MUSCLE"/>
    <property type="match status" value="1"/>
</dbReference>
<feature type="region of interest" description="Disordered" evidence="2">
    <location>
        <begin position="108"/>
        <end position="127"/>
    </location>
</feature>
<dbReference type="AlphaFoldDB" id="A0A8E2ETT5"/>
<feature type="compositionally biased region" description="Polar residues" evidence="2">
    <location>
        <begin position="366"/>
        <end position="394"/>
    </location>
</feature>
<dbReference type="OrthoDB" id="5431474at2759"/>
<protein>
    <submittedName>
        <fullName evidence="3">Uncharacterized protein</fullName>
    </submittedName>
</protein>
<dbReference type="Proteomes" id="UP000250140">
    <property type="component" value="Unassembled WGS sequence"/>
</dbReference>
<feature type="compositionally biased region" description="Basic residues" evidence="2">
    <location>
        <begin position="206"/>
        <end position="216"/>
    </location>
</feature>
<feature type="coiled-coil region" evidence="1">
    <location>
        <begin position="525"/>
        <end position="645"/>
    </location>
</feature>
<evidence type="ECO:0000313" key="3">
    <source>
        <dbReference type="EMBL" id="OCL04720.1"/>
    </source>
</evidence>
<feature type="region of interest" description="Disordered" evidence="2">
    <location>
        <begin position="792"/>
        <end position="908"/>
    </location>
</feature>
<feature type="region of interest" description="Disordered" evidence="2">
    <location>
        <begin position="1141"/>
        <end position="1171"/>
    </location>
</feature>
<feature type="compositionally biased region" description="Polar residues" evidence="2">
    <location>
        <begin position="224"/>
        <end position="244"/>
    </location>
</feature>
<feature type="compositionally biased region" description="Low complexity" evidence="2">
    <location>
        <begin position="979"/>
        <end position="988"/>
    </location>
</feature>
<gene>
    <name evidence="3" type="ORF">AOQ84DRAFT_380290</name>
</gene>
<feature type="compositionally biased region" description="Polar residues" evidence="2">
    <location>
        <begin position="401"/>
        <end position="410"/>
    </location>
</feature>
<evidence type="ECO:0000313" key="4">
    <source>
        <dbReference type="Proteomes" id="UP000250140"/>
    </source>
</evidence>
<feature type="coiled-coil region" evidence="1">
    <location>
        <begin position="704"/>
        <end position="759"/>
    </location>
</feature>
<feature type="region of interest" description="Disordered" evidence="2">
    <location>
        <begin position="1007"/>
        <end position="1089"/>
    </location>
</feature>
<feature type="compositionally biased region" description="Low complexity" evidence="2">
    <location>
        <begin position="953"/>
        <end position="962"/>
    </location>
</feature>
<reference evidence="3 4" key="1">
    <citation type="journal article" date="2016" name="Nat. Commun.">
        <title>Ectomycorrhizal ecology is imprinted in the genome of the dominant symbiotic fungus Cenococcum geophilum.</title>
        <authorList>
            <consortium name="DOE Joint Genome Institute"/>
            <person name="Peter M."/>
            <person name="Kohler A."/>
            <person name="Ohm R.A."/>
            <person name="Kuo A."/>
            <person name="Krutzmann J."/>
            <person name="Morin E."/>
            <person name="Arend M."/>
            <person name="Barry K.W."/>
            <person name="Binder M."/>
            <person name="Choi C."/>
            <person name="Clum A."/>
            <person name="Copeland A."/>
            <person name="Grisel N."/>
            <person name="Haridas S."/>
            <person name="Kipfer T."/>
            <person name="LaButti K."/>
            <person name="Lindquist E."/>
            <person name="Lipzen A."/>
            <person name="Maire R."/>
            <person name="Meier B."/>
            <person name="Mihaltcheva S."/>
            <person name="Molinier V."/>
            <person name="Murat C."/>
            <person name="Poggeler S."/>
            <person name="Quandt C.A."/>
            <person name="Sperisen C."/>
            <person name="Tritt A."/>
            <person name="Tisserant E."/>
            <person name="Crous P.W."/>
            <person name="Henrissat B."/>
            <person name="Nehls U."/>
            <person name="Egli S."/>
            <person name="Spatafora J.W."/>
            <person name="Grigoriev I.V."/>
            <person name="Martin F.M."/>
        </authorList>
    </citation>
    <scope>NUCLEOTIDE SEQUENCE [LARGE SCALE GENOMIC DNA]</scope>
    <source>
        <strain evidence="3 4">CBS 207.34</strain>
    </source>
</reference>
<feature type="coiled-coil region" evidence="1">
    <location>
        <begin position="437"/>
        <end position="492"/>
    </location>
</feature>
<keyword evidence="1" id="KW-0175">Coiled coil</keyword>
<dbReference type="PANTHER" id="PTHR45615:SF63">
    <property type="entry name" value="CHROMOSOME UNDETERMINED SCAFFOLD_10, WHOLE GENOME SHOTGUN SEQUENCE"/>
    <property type="match status" value="1"/>
</dbReference>
<feature type="compositionally biased region" description="Polar residues" evidence="2">
    <location>
        <begin position="160"/>
        <end position="175"/>
    </location>
</feature>
<dbReference type="EMBL" id="KV750450">
    <property type="protein sequence ID" value="OCL04720.1"/>
    <property type="molecule type" value="Genomic_DNA"/>
</dbReference>
<feature type="compositionally biased region" description="Low complexity" evidence="2">
    <location>
        <begin position="1007"/>
        <end position="1018"/>
    </location>
</feature>
<sequence length="1190" mass="128752">MAFKFFTWTKGDRRNAAEAYRTGGLLPIVTDFSDSRNEVFLEGGAKNAPRQVNRPKPPNLSLVPIHDAHGACLAPASALHSAALSSVSSASNLLAVVNDMLRSPALAGNVCPRSPLHNKPLPGRPRSISLPTTPVVVELPGSLFLENQGFPPSSPVAGSATRQTMKSVRSVNVLSPSVPGPRPTLRESRSGIPQHRKNSSESIAQRRAKTKSRSAQHHSPSSSEGKLTTCSVSTVEGITSSNDSARARAGSDSGRSLRPSPLIVERKNWRVSSNEAAVRRNELNPNKQVEELKSTVTAQGHTISALSAQFASLRKSHEAHVESLIEAHAKEVATLKTYTHVLEEQQSQRALHRASSNHLLLMLDTNEPQSPTSENNSQSQTAGPSAASIRSFQTAFEDPQRSLQEPTSSKPEMEQLKRRLSAAKKPDIGPVDVLRDRDRLRHTNQALERQVEALMKKLNQSRKAEKALQNTVDNLEARLEIANVDKVDAMEEHHNLQMEIRELRGHRSLSREPERLSQQSVRPNVDQLNVKLKEAEAQVLLLEKQVQAAGGQVKAPSTIATFIGHIERLQEQVKEKETQINDLKRDNQLRRHDIDDHEHRCSELVQENSRLQLQEELHAKLLEQAKVADAEISELKSTVRRVQKELEYHVLLLQAEIRKQASMAILTERPDDQAARSLASKADVDRMIEGLQKRLKAHMSADSETKLLEQSTDLESQIKLLKKENEFYVREIMYYKLDVRGYKKDIKELKRAINRGQNVPSEANSPNPAQAPFRYSAGTPIRSRFHPAITGGLGISASSSPTSVPMSASNSFQPSTPATSAAPSTPHLSPSHNTQTGPGPQNRVVRAPSPKPKTVLVTPQTPPRQYSHNPANDVDHTSPGISPRSVLCLSPSRTKPTPPSPDVEKMGDMATNFPLSTPAVPQRVDTQRSMSDSIIAMYATARSPDWSPPKPTPITGATPGTGKRSRSGSLPGLGLRSRSGSAPAPISAPISGPISAHISAPIPAPAPALALSSGQASSKMTPERPPRPRYGLYDSPKSSTASVPIKMDVMAEAERHSPFRAHSRSASSLSMTRRSQTQSPSQLPRNPVTGVVDTSKIPFVIAMGSPHNPALNLGVGVGVGSGIGGSMASRRGESAFAKNISAPRSAQPGPASSSLAIPSATFGPLGKGKGKARKEIISSPAFFGPAFGIP</sequence>
<evidence type="ECO:0000256" key="2">
    <source>
        <dbReference type="SAM" id="MobiDB-lite"/>
    </source>
</evidence>
<proteinExistence type="predicted"/>
<accession>A0A8E2ETT5</accession>
<feature type="compositionally biased region" description="Polar residues" evidence="2">
    <location>
        <begin position="1064"/>
        <end position="1084"/>
    </location>
</feature>
<name>A0A8E2ETT5_9PEZI</name>
<evidence type="ECO:0000256" key="1">
    <source>
        <dbReference type="SAM" id="Coils"/>
    </source>
</evidence>
<feature type="region of interest" description="Disordered" evidence="2">
    <location>
        <begin position="941"/>
        <end position="988"/>
    </location>
</feature>
<organism evidence="3 4">
    <name type="scientific">Glonium stellatum</name>
    <dbReference type="NCBI Taxonomy" id="574774"/>
    <lineage>
        <taxon>Eukaryota</taxon>
        <taxon>Fungi</taxon>
        <taxon>Dikarya</taxon>
        <taxon>Ascomycota</taxon>
        <taxon>Pezizomycotina</taxon>
        <taxon>Dothideomycetes</taxon>
        <taxon>Pleosporomycetidae</taxon>
        <taxon>Gloniales</taxon>
        <taxon>Gloniaceae</taxon>
        <taxon>Glonium</taxon>
    </lineage>
</organism>
<feature type="region of interest" description="Disordered" evidence="2">
    <location>
        <begin position="365"/>
        <end position="429"/>
    </location>
</feature>
<feature type="region of interest" description="Disordered" evidence="2">
    <location>
        <begin position="147"/>
        <end position="259"/>
    </location>
</feature>
<feature type="compositionally biased region" description="Low complexity" evidence="2">
    <location>
        <begin position="796"/>
        <end position="832"/>
    </location>
</feature>